<dbReference type="Pfam" id="PF19561">
    <property type="entry name" value="DUF6083"/>
    <property type="match status" value="1"/>
</dbReference>
<feature type="compositionally biased region" description="Low complexity" evidence="1">
    <location>
        <begin position="8"/>
        <end position="29"/>
    </location>
</feature>
<evidence type="ECO:0000256" key="1">
    <source>
        <dbReference type="SAM" id="MobiDB-lite"/>
    </source>
</evidence>
<proteinExistence type="predicted"/>
<comment type="caution">
    <text evidence="2">The sequence shown here is derived from an EMBL/GenBank/DDBJ whole genome shotgun (WGS) entry which is preliminary data.</text>
</comment>
<reference evidence="3" key="1">
    <citation type="journal article" date="2019" name="Int. J. Syst. Evol. Microbiol.">
        <title>The Global Catalogue of Microorganisms (GCM) 10K type strain sequencing project: providing services to taxonomists for standard genome sequencing and annotation.</title>
        <authorList>
            <consortium name="The Broad Institute Genomics Platform"/>
            <consortium name="The Broad Institute Genome Sequencing Center for Infectious Disease"/>
            <person name="Wu L."/>
            <person name="Ma J."/>
        </authorList>
    </citation>
    <scope>NUCLEOTIDE SEQUENCE [LARGE SCALE GENOMIC DNA]</scope>
    <source>
        <strain evidence="3">JCM 12607</strain>
    </source>
</reference>
<protein>
    <submittedName>
        <fullName evidence="2">DUF6083 domain-containing protein</fullName>
    </submittedName>
</protein>
<dbReference type="Proteomes" id="UP001596915">
    <property type="component" value="Unassembled WGS sequence"/>
</dbReference>
<dbReference type="InterPro" id="IPR045729">
    <property type="entry name" value="DUF6083"/>
</dbReference>
<sequence>MGRHKPRGTPAGAPAAPAPPGTAGSRPTGPDGPSGPCEAWGTPRTPQTVRTAPTAHSRPPSKAQPPRRHPHRPGPHCGLPQDRYRTLYDGHWVLLEPRIVVPAHTIPPRRRWIITTDGTAMNLWDAEPLPGTRCRIAHRMVCPYLPRDDLWPWTTALRQENERRAQRLFNLPDGWALPDAG</sequence>
<feature type="region of interest" description="Disordered" evidence="1">
    <location>
        <begin position="1"/>
        <end position="80"/>
    </location>
</feature>
<evidence type="ECO:0000313" key="3">
    <source>
        <dbReference type="Proteomes" id="UP001596915"/>
    </source>
</evidence>
<accession>A0ABW2XCP8</accession>
<keyword evidence="3" id="KW-1185">Reference proteome</keyword>
<organism evidence="2 3">
    <name type="scientific">Streptomyces sanglieri</name>
    <dbReference type="NCBI Taxonomy" id="193460"/>
    <lineage>
        <taxon>Bacteria</taxon>
        <taxon>Bacillati</taxon>
        <taxon>Actinomycetota</taxon>
        <taxon>Actinomycetes</taxon>
        <taxon>Kitasatosporales</taxon>
        <taxon>Streptomycetaceae</taxon>
        <taxon>Streptomyces</taxon>
    </lineage>
</organism>
<feature type="compositionally biased region" description="Basic residues" evidence="1">
    <location>
        <begin position="65"/>
        <end position="74"/>
    </location>
</feature>
<name>A0ABW2XCP8_9ACTN</name>
<evidence type="ECO:0000313" key="2">
    <source>
        <dbReference type="EMBL" id="MFD0629835.1"/>
    </source>
</evidence>
<gene>
    <name evidence="2" type="ORF">ACFQ2K_51885</name>
</gene>
<dbReference type="EMBL" id="JBHTGL010000009">
    <property type="protein sequence ID" value="MFD0629835.1"/>
    <property type="molecule type" value="Genomic_DNA"/>
</dbReference>